<sequence length="358" mass="40398">MDRLFQFFLLMFLLCSLSGCVFKDTGVRSRLEQGATSPVIIPDTMDQPVFVDLMPIPVIEIDRTSIDYKVGPPESLSTTFTVDKVVIKRLGEQRWIFLDVPPRSVWPHVVRFCEENNLVIESANPASGVIETKLLTSNKGQGKTIFESIKVGAPVSNSKQQQHKLRLLIEPGVRSGSTEVFITHRLVGVGTISEQIDWGEVSDDIELESSILKDLAYNLGDHVTNEQTISLIASSIEDSRTKLVWDQEYPVLTYRLDFNRAWATVSAAIENAKIQVEDLNRSESYFYVYYTEDHEAKSGFLGELLMRNKEAAEESNLFQLRLVTIGDEVHVSVYDTKSRLAEAQISQKLLKVIKKYSS</sequence>
<evidence type="ECO:0000313" key="2">
    <source>
        <dbReference type="Proteomes" id="UP000316199"/>
    </source>
</evidence>
<dbReference type="EMBL" id="SHAG01000009">
    <property type="protein sequence ID" value="RZO76666.1"/>
    <property type="molecule type" value="Genomic_DNA"/>
</dbReference>
<dbReference type="Pfam" id="PF06804">
    <property type="entry name" value="Lipoprotein_18"/>
    <property type="match status" value="1"/>
</dbReference>
<gene>
    <name evidence="1" type="primary">bamC</name>
    <name evidence="1" type="ORF">EVA68_03750</name>
</gene>
<protein>
    <submittedName>
        <fullName evidence="1">Outer membrane protein assembly factor BamC</fullName>
    </submittedName>
</protein>
<dbReference type="PROSITE" id="PS51257">
    <property type="entry name" value="PROKAR_LIPOPROTEIN"/>
    <property type="match status" value="1"/>
</dbReference>
<proteinExistence type="predicted"/>
<reference evidence="1 2" key="1">
    <citation type="submission" date="2019-02" db="EMBL/GenBank/DDBJ databases">
        <title>Prokaryotic population dynamics and viral predation in marine succession experiment using metagenomics: the confinement effect.</title>
        <authorList>
            <person name="Haro-Moreno J.M."/>
            <person name="Rodriguez-Valera F."/>
            <person name="Lopez-Perez M."/>
        </authorList>
    </citation>
    <scope>NUCLEOTIDE SEQUENCE [LARGE SCALE GENOMIC DNA]</scope>
    <source>
        <strain evidence="1">MED-G157</strain>
    </source>
</reference>
<organism evidence="1 2">
    <name type="scientific">OM182 bacterium</name>
    <dbReference type="NCBI Taxonomy" id="2510334"/>
    <lineage>
        <taxon>Bacteria</taxon>
        <taxon>Pseudomonadati</taxon>
        <taxon>Pseudomonadota</taxon>
        <taxon>Gammaproteobacteria</taxon>
        <taxon>OMG group</taxon>
        <taxon>OM182 clade</taxon>
    </lineage>
</organism>
<dbReference type="InterPro" id="IPR042268">
    <property type="entry name" value="BamC_C"/>
</dbReference>
<comment type="caution">
    <text evidence="1">The sequence shown here is derived from an EMBL/GenBank/DDBJ whole genome shotgun (WGS) entry which is preliminary data.</text>
</comment>
<dbReference type="Gene3D" id="3.30.310.170">
    <property type="entry name" value="Outer membrane protein assembly factor BamC"/>
    <property type="match status" value="1"/>
</dbReference>
<dbReference type="Proteomes" id="UP000316199">
    <property type="component" value="Unassembled WGS sequence"/>
</dbReference>
<dbReference type="AlphaFoldDB" id="A0A520S2I8"/>
<dbReference type="InterPro" id="IPR010653">
    <property type="entry name" value="NlpB/DapX"/>
</dbReference>
<evidence type="ECO:0000313" key="1">
    <source>
        <dbReference type="EMBL" id="RZO76666.1"/>
    </source>
</evidence>
<accession>A0A520S2I8</accession>
<name>A0A520S2I8_9GAMM</name>